<evidence type="ECO:0000256" key="5">
    <source>
        <dbReference type="ARBA" id="ARBA00047422"/>
    </source>
</evidence>
<evidence type="ECO:0000256" key="3">
    <source>
        <dbReference type="ARBA" id="ARBA00022691"/>
    </source>
</evidence>
<dbReference type="PROSITE" id="PS00094">
    <property type="entry name" value="C5_MTASE_1"/>
    <property type="match status" value="1"/>
</dbReference>
<evidence type="ECO:0000256" key="2">
    <source>
        <dbReference type="ARBA" id="ARBA00022679"/>
    </source>
</evidence>
<evidence type="ECO:0000256" key="8">
    <source>
        <dbReference type="RuleBase" id="RU000417"/>
    </source>
</evidence>
<dbReference type="eggNOG" id="COG0270">
    <property type="taxonomic scope" value="Bacteria"/>
</dbReference>
<dbReference type="GO" id="GO:0003886">
    <property type="term" value="F:DNA (cytosine-5-)-methyltransferase activity"/>
    <property type="evidence" value="ECO:0007669"/>
    <property type="project" value="UniProtKB-EC"/>
</dbReference>
<evidence type="ECO:0000256" key="6">
    <source>
        <dbReference type="PROSITE-ProRule" id="PRU01016"/>
    </source>
</evidence>
<dbReference type="InterPro" id="IPR001525">
    <property type="entry name" value="C5_MeTfrase"/>
</dbReference>
<evidence type="ECO:0000313" key="10">
    <source>
        <dbReference type="Proteomes" id="UP000003303"/>
    </source>
</evidence>
<keyword evidence="2 6" id="KW-0808">Transferase</keyword>
<dbReference type="GO" id="GO:0044027">
    <property type="term" value="P:negative regulation of gene expression via chromosomal CpG island methylation"/>
    <property type="evidence" value="ECO:0007669"/>
    <property type="project" value="TreeGrafter"/>
</dbReference>
<evidence type="ECO:0000256" key="1">
    <source>
        <dbReference type="ARBA" id="ARBA00022603"/>
    </source>
</evidence>
<dbReference type="GO" id="GO:0003677">
    <property type="term" value="F:DNA binding"/>
    <property type="evidence" value="ECO:0007669"/>
    <property type="project" value="TreeGrafter"/>
</dbReference>
<feature type="active site" evidence="6">
    <location>
        <position position="75"/>
    </location>
</feature>
<dbReference type="Gene3D" id="3.90.120.10">
    <property type="entry name" value="DNA Methylase, subunit A, domain 2"/>
    <property type="match status" value="1"/>
</dbReference>
<protein>
    <recommendedName>
        <fullName evidence="8">Cytosine-specific methyltransferase</fullName>
        <ecNumber evidence="8">2.1.1.37</ecNumber>
    </recommendedName>
</protein>
<dbReference type="Pfam" id="PF00145">
    <property type="entry name" value="DNA_methylase"/>
    <property type="match status" value="1"/>
</dbReference>
<keyword evidence="10" id="KW-1185">Reference proteome</keyword>
<proteinExistence type="inferred from homology"/>
<dbReference type="InterPro" id="IPR031303">
    <property type="entry name" value="C5_meth_CS"/>
</dbReference>
<dbReference type="PROSITE" id="PS51679">
    <property type="entry name" value="SAM_MT_C5"/>
    <property type="match status" value="1"/>
</dbReference>
<dbReference type="EMBL" id="ACLR01000088">
    <property type="protein sequence ID" value="EEK17283.1"/>
    <property type="molecule type" value="Genomic_DNA"/>
</dbReference>
<keyword evidence="1 6" id="KW-0489">Methyltransferase</keyword>
<dbReference type="SUPFAM" id="SSF53335">
    <property type="entry name" value="S-adenosyl-L-methionine-dependent methyltransferases"/>
    <property type="match status" value="1"/>
</dbReference>
<dbReference type="InterPro" id="IPR050390">
    <property type="entry name" value="C5-Methyltransferase"/>
</dbReference>
<dbReference type="EC" id="2.1.1.37" evidence="8"/>
<sequence length="359" mass="41242">MSMTLISLFSGAGGMDLGFHKAGFTTILANEYDKTICPTFKHNFPDVPLLEGDIRKIPERLFPRHIDGIIGGPPCQSWSEAGALKGIEDARGQLFFDYIRILKYTQPKFFVAENVSGMLSKRHQEAVQNFINLFDQAGYNVFVELLNAYDYEVPEDRKRVFYIGFRKDLDIKEFEFPVPIPKRLTLRDAIWDLRDTAISARDSNKSNEDACLVPNHEYFTGSYSPIYMSRNRVRSWDEPGFTVQASGRQCQLHPQAPKMQKIETNKHIFDPLNEKLYRRMTVREVARVQSFPDDFLFIYDQVNDGYKMVGNAVPVNLAYHVALSIKQALKQAGLEIHKSEPFVEQQSQRSMTQSTLFTQ</sequence>
<dbReference type="InterPro" id="IPR018117">
    <property type="entry name" value="C5_DNA_meth_AS"/>
</dbReference>
<dbReference type="PROSITE" id="PS00095">
    <property type="entry name" value="C5_MTASE_2"/>
    <property type="match status" value="1"/>
</dbReference>
<dbReference type="Gene3D" id="3.40.50.150">
    <property type="entry name" value="Vaccinia Virus protein VP39"/>
    <property type="match status" value="1"/>
</dbReference>
<comment type="catalytic activity">
    <reaction evidence="5 8">
        <text>a 2'-deoxycytidine in DNA + S-adenosyl-L-methionine = a 5-methyl-2'-deoxycytidine in DNA + S-adenosyl-L-homocysteine + H(+)</text>
        <dbReference type="Rhea" id="RHEA:13681"/>
        <dbReference type="Rhea" id="RHEA-COMP:11369"/>
        <dbReference type="Rhea" id="RHEA-COMP:11370"/>
        <dbReference type="ChEBI" id="CHEBI:15378"/>
        <dbReference type="ChEBI" id="CHEBI:57856"/>
        <dbReference type="ChEBI" id="CHEBI:59789"/>
        <dbReference type="ChEBI" id="CHEBI:85452"/>
        <dbReference type="ChEBI" id="CHEBI:85454"/>
        <dbReference type="EC" id="2.1.1.37"/>
    </reaction>
</comment>
<comment type="caution">
    <text evidence="9">The sequence shown here is derived from an EMBL/GenBank/DDBJ whole genome shotgun (WGS) entry which is preliminary data.</text>
</comment>
<evidence type="ECO:0000313" key="9">
    <source>
        <dbReference type="EMBL" id="EEK17283.1"/>
    </source>
</evidence>
<name>C2MAC7_9PORP</name>
<dbReference type="GO" id="GO:0032259">
    <property type="term" value="P:methylation"/>
    <property type="evidence" value="ECO:0007669"/>
    <property type="project" value="UniProtKB-KW"/>
</dbReference>
<reference evidence="9 10" key="1">
    <citation type="submission" date="2009-04" db="EMBL/GenBank/DDBJ databases">
        <authorList>
            <person name="Sebastian Y."/>
            <person name="Madupu R."/>
            <person name="Durkin A.S."/>
            <person name="Torralba M."/>
            <person name="Methe B."/>
            <person name="Sutton G.G."/>
            <person name="Strausberg R.L."/>
            <person name="Nelson K.E."/>
        </authorList>
    </citation>
    <scope>NUCLEOTIDE SEQUENCE [LARGE SCALE GENOMIC DNA]</scope>
    <source>
        <strain evidence="9 10">60-3</strain>
    </source>
</reference>
<dbReference type="AlphaFoldDB" id="C2MAC7"/>
<keyword evidence="3 6" id="KW-0949">S-adenosyl-L-methionine</keyword>
<dbReference type="STRING" id="596327.PORUE0001_1201"/>
<dbReference type="PANTHER" id="PTHR10629:SF52">
    <property type="entry name" value="DNA (CYTOSINE-5)-METHYLTRANSFERASE 1"/>
    <property type="match status" value="1"/>
</dbReference>
<dbReference type="NCBIfam" id="TIGR00675">
    <property type="entry name" value="dcm"/>
    <property type="match status" value="1"/>
</dbReference>
<accession>C2MAC7</accession>
<evidence type="ECO:0000256" key="4">
    <source>
        <dbReference type="ARBA" id="ARBA00022747"/>
    </source>
</evidence>
<organism evidence="9 10">
    <name type="scientific">Porphyromonas uenonis 60-3</name>
    <dbReference type="NCBI Taxonomy" id="596327"/>
    <lineage>
        <taxon>Bacteria</taxon>
        <taxon>Pseudomonadati</taxon>
        <taxon>Bacteroidota</taxon>
        <taxon>Bacteroidia</taxon>
        <taxon>Bacteroidales</taxon>
        <taxon>Porphyromonadaceae</taxon>
        <taxon>Porphyromonas</taxon>
    </lineage>
</organism>
<keyword evidence="4" id="KW-0680">Restriction system</keyword>
<evidence type="ECO:0000256" key="7">
    <source>
        <dbReference type="RuleBase" id="RU000416"/>
    </source>
</evidence>
<comment type="similarity">
    <text evidence="6 7">Belongs to the class I-like SAM-binding methyltransferase superfamily. C5-methyltransferase family.</text>
</comment>
<gene>
    <name evidence="9" type="primary">dcm</name>
    <name evidence="9" type="ORF">PORUE0001_1201</name>
</gene>
<dbReference type="CDD" id="cd00315">
    <property type="entry name" value="Cyt_C5_DNA_methylase"/>
    <property type="match status" value="1"/>
</dbReference>
<dbReference type="PRINTS" id="PR00105">
    <property type="entry name" value="C5METTRFRASE"/>
</dbReference>
<dbReference type="PANTHER" id="PTHR10629">
    <property type="entry name" value="CYTOSINE-SPECIFIC METHYLTRANSFERASE"/>
    <property type="match status" value="1"/>
</dbReference>
<dbReference type="REBASE" id="42392">
    <property type="entry name" value="M.Pue603ORF1201P"/>
</dbReference>
<dbReference type="Proteomes" id="UP000003303">
    <property type="component" value="Unassembled WGS sequence"/>
</dbReference>
<dbReference type="InterPro" id="IPR029063">
    <property type="entry name" value="SAM-dependent_MTases_sf"/>
</dbReference>
<dbReference type="GO" id="GO:0009307">
    <property type="term" value="P:DNA restriction-modification system"/>
    <property type="evidence" value="ECO:0007669"/>
    <property type="project" value="UniProtKB-KW"/>
</dbReference>